<protein>
    <submittedName>
        <fullName evidence="1">Unnamed protein product</fullName>
    </submittedName>
</protein>
<reference evidence="1" key="1">
    <citation type="submission" date="2023-04" db="EMBL/GenBank/DDBJ databases">
        <title>Ambrosiozyma monospora NBRC 10751.</title>
        <authorList>
            <person name="Ichikawa N."/>
            <person name="Sato H."/>
            <person name="Tonouchi N."/>
        </authorList>
    </citation>
    <scope>NUCLEOTIDE SEQUENCE</scope>
    <source>
        <strain evidence="1">NBRC 10751</strain>
    </source>
</reference>
<dbReference type="Proteomes" id="UP001165064">
    <property type="component" value="Unassembled WGS sequence"/>
</dbReference>
<proteinExistence type="predicted"/>
<evidence type="ECO:0000313" key="2">
    <source>
        <dbReference type="Proteomes" id="UP001165064"/>
    </source>
</evidence>
<accession>A0ACB5TJ50</accession>
<dbReference type="EMBL" id="BSXS01007350">
    <property type="protein sequence ID" value="GME88471.1"/>
    <property type="molecule type" value="Genomic_DNA"/>
</dbReference>
<name>A0ACB5TJ50_AMBMO</name>
<comment type="caution">
    <text evidence="1">The sequence shown here is derived from an EMBL/GenBank/DDBJ whole genome shotgun (WGS) entry which is preliminary data.</text>
</comment>
<gene>
    <name evidence="1" type="ORF">Amon02_000837000</name>
</gene>
<evidence type="ECO:0000313" key="1">
    <source>
        <dbReference type="EMBL" id="GME88471.1"/>
    </source>
</evidence>
<keyword evidence="2" id="KW-1185">Reference proteome</keyword>
<organism evidence="1 2">
    <name type="scientific">Ambrosiozyma monospora</name>
    <name type="common">Yeast</name>
    <name type="synonym">Endomycopsis monosporus</name>
    <dbReference type="NCBI Taxonomy" id="43982"/>
    <lineage>
        <taxon>Eukaryota</taxon>
        <taxon>Fungi</taxon>
        <taxon>Dikarya</taxon>
        <taxon>Ascomycota</taxon>
        <taxon>Saccharomycotina</taxon>
        <taxon>Pichiomycetes</taxon>
        <taxon>Pichiales</taxon>
        <taxon>Pichiaceae</taxon>
        <taxon>Ambrosiozyma</taxon>
    </lineage>
</organism>
<sequence>MIPQYYRALPSRTSKLTQKLVLIPDSGKVVYAQPQRLDDDFSDSEDGNGGMREETTTENIFEGDQYVRTRAEQLTKEQREMEYPRVTAYLVAEGFNLKLTSKFLAKYHMVLPRLYDDALYVPYSLPLLPGESGYRVQSNNSEKMQKGNKLMESLLDKVEQRDHHYEFYSANETGQNSTNEMIRSNSPIPVSDPTQSEFPLSQSHNSDFDPSEPQYFVNHSPSNSIMELEAIVEKDENGSGSGSGSNESSENSSPAIGSPRQDTSNKDTHKEPSSIAKILKESLVESTKDDIAVESDLETEESTKEKREKHSKRLRNKSSGGGANRRRSHVDYSKHAEIR</sequence>